<dbReference type="Proteomes" id="UP000584867">
    <property type="component" value="Unassembled WGS sequence"/>
</dbReference>
<dbReference type="Gene3D" id="1.10.287.130">
    <property type="match status" value="1"/>
</dbReference>
<feature type="modified residue" description="4-aspartylphosphate" evidence="4">
    <location>
        <position position="55"/>
    </location>
</feature>
<dbReference type="SMART" id="SM00091">
    <property type="entry name" value="PAS"/>
    <property type="match status" value="1"/>
</dbReference>
<accession>A0A7W7ZND8</accession>
<dbReference type="InterPro" id="IPR013767">
    <property type="entry name" value="PAS_fold"/>
</dbReference>
<dbReference type="SMART" id="SM00388">
    <property type="entry name" value="HisKA"/>
    <property type="match status" value="1"/>
</dbReference>
<dbReference type="SMART" id="SM00448">
    <property type="entry name" value="REC"/>
    <property type="match status" value="1"/>
</dbReference>
<dbReference type="Pfam" id="PF00072">
    <property type="entry name" value="Response_reg"/>
    <property type="match status" value="1"/>
</dbReference>
<comment type="caution">
    <text evidence="8">The sequence shown here is derived from an EMBL/GenBank/DDBJ whole genome shotgun (WGS) entry which is preliminary data.</text>
</comment>
<dbReference type="GO" id="GO:0000155">
    <property type="term" value="F:phosphorelay sensor kinase activity"/>
    <property type="evidence" value="ECO:0007669"/>
    <property type="project" value="InterPro"/>
</dbReference>
<protein>
    <recommendedName>
        <fullName evidence="2">histidine kinase</fullName>
        <ecNumber evidence="2">2.7.13.3</ecNumber>
    </recommendedName>
</protein>
<dbReference type="CDD" id="cd00130">
    <property type="entry name" value="PAS"/>
    <property type="match status" value="1"/>
</dbReference>
<sequence length="475" mass="52387">MSTGKDIVLVVDDRPANRYTIVHALKRAGFETMEADTGKEALDLAKQVPAVILLDVKLPDILGYEVCRRLKSNPRTSHIPVLQLSAAFLDNESRVYALESGADAYLTQPVEPNVLIATVKSLIKVHEAESLAKLSAKQWQATFDALSEGVAVLDEAGTIQRCNRAMSDLLERTYSEIEGRSLSELMQECFGIQVSELGSSQLQEASSGARYFQTRLEPVFLDSIQSGSIFVLADISQQKLAEHAALQNERLAATGRMAHTIAHEINNPLEAITNLLFLLKSATPGSKEAVSYLASAEDELVRVSRIARQILSFHRESDTPIELNLPELIENALALNNRSIQEKNLQVSREWDADLSVRGFPAQMRQVFSNLLRNAIEASFEGGRIRIKISSCTIHHSGPQRAVRVTVADCGVGIPERNREKIFNAFFTTKELKGTGIGLWLSSSIIQEHRGRIQVRSRIEPGHSGTCISILLPAE</sequence>
<dbReference type="EC" id="2.7.13.3" evidence="2"/>
<dbReference type="InterPro" id="IPR036097">
    <property type="entry name" value="HisK_dim/P_sf"/>
</dbReference>
<dbReference type="InterPro" id="IPR004358">
    <property type="entry name" value="Sig_transdc_His_kin-like_C"/>
</dbReference>
<dbReference type="PANTHER" id="PTHR43547">
    <property type="entry name" value="TWO-COMPONENT HISTIDINE KINASE"/>
    <property type="match status" value="1"/>
</dbReference>
<evidence type="ECO:0000256" key="3">
    <source>
        <dbReference type="ARBA" id="ARBA00022553"/>
    </source>
</evidence>
<name>A0A7W7ZND8_9BACT</name>
<dbReference type="SUPFAM" id="SSF55785">
    <property type="entry name" value="PYP-like sensor domain (PAS domain)"/>
    <property type="match status" value="1"/>
</dbReference>
<dbReference type="Pfam" id="PF00989">
    <property type="entry name" value="PAS"/>
    <property type="match status" value="1"/>
</dbReference>
<evidence type="ECO:0000313" key="9">
    <source>
        <dbReference type="Proteomes" id="UP000584867"/>
    </source>
</evidence>
<feature type="domain" description="Response regulatory" evidence="6">
    <location>
        <begin position="7"/>
        <end position="123"/>
    </location>
</feature>
<dbReference type="PROSITE" id="PS50112">
    <property type="entry name" value="PAS"/>
    <property type="match status" value="1"/>
</dbReference>
<organism evidence="8 9">
    <name type="scientific">Granulicella mallensis</name>
    <dbReference type="NCBI Taxonomy" id="940614"/>
    <lineage>
        <taxon>Bacteria</taxon>
        <taxon>Pseudomonadati</taxon>
        <taxon>Acidobacteriota</taxon>
        <taxon>Terriglobia</taxon>
        <taxon>Terriglobales</taxon>
        <taxon>Acidobacteriaceae</taxon>
        <taxon>Granulicella</taxon>
    </lineage>
</organism>
<dbReference type="InterPro" id="IPR003661">
    <property type="entry name" value="HisK_dim/P_dom"/>
</dbReference>
<dbReference type="SUPFAM" id="SSF52172">
    <property type="entry name" value="CheY-like"/>
    <property type="match status" value="1"/>
</dbReference>
<evidence type="ECO:0000256" key="4">
    <source>
        <dbReference type="PROSITE-ProRule" id="PRU00169"/>
    </source>
</evidence>
<evidence type="ECO:0000313" key="8">
    <source>
        <dbReference type="EMBL" id="MBB5062774.1"/>
    </source>
</evidence>
<dbReference type="InterPro" id="IPR036890">
    <property type="entry name" value="HATPase_C_sf"/>
</dbReference>
<dbReference type="Gene3D" id="3.30.565.10">
    <property type="entry name" value="Histidine kinase-like ATPase, C-terminal domain"/>
    <property type="match status" value="1"/>
</dbReference>
<dbReference type="SUPFAM" id="SSF55874">
    <property type="entry name" value="ATPase domain of HSP90 chaperone/DNA topoisomerase II/histidine kinase"/>
    <property type="match status" value="1"/>
</dbReference>
<reference evidence="8 9" key="1">
    <citation type="submission" date="2020-08" db="EMBL/GenBank/DDBJ databases">
        <title>Genomic Encyclopedia of Type Strains, Phase IV (KMG-V): Genome sequencing to study the core and pangenomes of soil and plant-associated prokaryotes.</title>
        <authorList>
            <person name="Whitman W."/>
        </authorList>
    </citation>
    <scope>NUCLEOTIDE SEQUENCE [LARGE SCALE GENOMIC DNA]</scope>
    <source>
        <strain evidence="8 9">X5P3</strain>
    </source>
</reference>
<evidence type="ECO:0000256" key="1">
    <source>
        <dbReference type="ARBA" id="ARBA00000085"/>
    </source>
</evidence>
<dbReference type="InterPro" id="IPR003594">
    <property type="entry name" value="HATPase_dom"/>
</dbReference>
<dbReference type="Gene3D" id="3.40.50.2300">
    <property type="match status" value="1"/>
</dbReference>
<gene>
    <name evidence="8" type="ORF">HDF15_001111</name>
</gene>
<dbReference type="Gene3D" id="3.30.450.20">
    <property type="entry name" value="PAS domain"/>
    <property type="match status" value="1"/>
</dbReference>
<dbReference type="PROSITE" id="PS50109">
    <property type="entry name" value="HIS_KIN"/>
    <property type="match status" value="1"/>
</dbReference>
<dbReference type="SUPFAM" id="SSF47384">
    <property type="entry name" value="Homodimeric domain of signal transducing histidine kinase"/>
    <property type="match status" value="1"/>
</dbReference>
<dbReference type="RefSeq" id="WP_184253464.1">
    <property type="nucleotide sequence ID" value="NZ_JACHIO010000004.1"/>
</dbReference>
<keyword evidence="3 4" id="KW-0597">Phosphoprotein</keyword>
<dbReference type="PRINTS" id="PR00344">
    <property type="entry name" value="BCTRLSENSOR"/>
</dbReference>
<feature type="domain" description="PAS" evidence="7">
    <location>
        <begin position="135"/>
        <end position="188"/>
    </location>
</feature>
<evidence type="ECO:0000256" key="2">
    <source>
        <dbReference type="ARBA" id="ARBA00012438"/>
    </source>
</evidence>
<dbReference type="GO" id="GO:0006355">
    <property type="term" value="P:regulation of DNA-templated transcription"/>
    <property type="evidence" value="ECO:0007669"/>
    <property type="project" value="InterPro"/>
</dbReference>
<dbReference type="Pfam" id="PF02518">
    <property type="entry name" value="HATPase_c"/>
    <property type="match status" value="1"/>
</dbReference>
<dbReference type="AlphaFoldDB" id="A0A7W7ZND8"/>
<dbReference type="PROSITE" id="PS50110">
    <property type="entry name" value="RESPONSE_REGULATORY"/>
    <property type="match status" value="1"/>
</dbReference>
<dbReference type="EMBL" id="JACHIO010000004">
    <property type="protein sequence ID" value="MBB5062774.1"/>
    <property type="molecule type" value="Genomic_DNA"/>
</dbReference>
<evidence type="ECO:0000259" key="6">
    <source>
        <dbReference type="PROSITE" id="PS50110"/>
    </source>
</evidence>
<dbReference type="CDD" id="cd00082">
    <property type="entry name" value="HisKA"/>
    <property type="match status" value="1"/>
</dbReference>
<dbReference type="InterPro" id="IPR000014">
    <property type="entry name" value="PAS"/>
</dbReference>
<dbReference type="InterPro" id="IPR011006">
    <property type="entry name" value="CheY-like_superfamily"/>
</dbReference>
<keyword evidence="8" id="KW-0418">Kinase</keyword>
<dbReference type="InterPro" id="IPR035965">
    <property type="entry name" value="PAS-like_dom_sf"/>
</dbReference>
<dbReference type="SMART" id="SM00387">
    <property type="entry name" value="HATPase_c"/>
    <property type="match status" value="1"/>
</dbReference>
<dbReference type="InterPro" id="IPR001789">
    <property type="entry name" value="Sig_transdc_resp-reg_receiver"/>
</dbReference>
<keyword evidence="8" id="KW-0808">Transferase</keyword>
<feature type="domain" description="Histidine kinase" evidence="5">
    <location>
        <begin position="260"/>
        <end position="475"/>
    </location>
</feature>
<proteinExistence type="predicted"/>
<evidence type="ECO:0000259" key="7">
    <source>
        <dbReference type="PROSITE" id="PS50112"/>
    </source>
</evidence>
<comment type="catalytic activity">
    <reaction evidence="1">
        <text>ATP + protein L-histidine = ADP + protein N-phospho-L-histidine.</text>
        <dbReference type="EC" id="2.7.13.3"/>
    </reaction>
</comment>
<evidence type="ECO:0000259" key="5">
    <source>
        <dbReference type="PROSITE" id="PS50109"/>
    </source>
</evidence>
<dbReference type="InterPro" id="IPR005467">
    <property type="entry name" value="His_kinase_dom"/>
</dbReference>
<dbReference type="PANTHER" id="PTHR43547:SF2">
    <property type="entry name" value="HYBRID SIGNAL TRANSDUCTION HISTIDINE KINASE C"/>
    <property type="match status" value="1"/>
</dbReference>
<dbReference type="Pfam" id="PF00512">
    <property type="entry name" value="HisKA"/>
    <property type="match status" value="1"/>
</dbReference>